<accession>A0A2S2N868</accession>
<dbReference type="PANTHER" id="PTHR47968">
    <property type="entry name" value="CENTROMERE PROTEIN E"/>
    <property type="match status" value="1"/>
</dbReference>
<comment type="subcellular location">
    <subcellularLocation>
        <location evidence="1">Cytoplasm</location>
        <location evidence="1">Cytoskeleton</location>
    </subcellularLocation>
</comment>
<name>A0A2S2N868_SCHGA</name>
<dbReference type="GO" id="GO:0008017">
    <property type="term" value="F:microtubule binding"/>
    <property type="evidence" value="ECO:0007669"/>
    <property type="project" value="InterPro"/>
</dbReference>
<dbReference type="PROSITE" id="PS50067">
    <property type="entry name" value="KINESIN_MOTOR_2"/>
    <property type="match status" value="1"/>
</dbReference>
<evidence type="ECO:0000313" key="10">
    <source>
        <dbReference type="EMBL" id="MBY13142.1"/>
    </source>
</evidence>
<keyword evidence="2" id="KW-0493">Microtubule</keyword>
<keyword evidence="5" id="KW-0175">Coiled coil</keyword>
<dbReference type="EMBL" id="GGMR01000523">
    <property type="protein sequence ID" value="MBY13142.1"/>
    <property type="molecule type" value="Transcribed_RNA"/>
</dbReference>
<evidence type="ECO:0000256" key="4">
    <source>
        <dbReference type="ARBA" id="ARBA00022840"/>
    </source>
</evidence>
<feature type="binding site" evidence="8">
    <location>
        <begin position="98"/>
        <end position="105"/>
    </location>
    <ligand>
        <name>ATP</name>
        <dbReference type="ChEBI" id="CHEBI:30616"/>
    </ligand>
</feature>
<evidence type="ECO:0000256" key="1">
    <source>
        <dbReference type="ARBA" id="ARBA00004245"/>
    </source>
</evidence>
<dbReference type="InterPro" id="IPR027417">
    <property type="entry name" value="P-loop_NTPase"/>
</dbReference>
<evidence type="ECO:0000259" key="9">
    <source>
        <dbReference type="PROSITE" id="PS50067"/>
    </source>
</evidence>
<evidence type="ECO:0000256" key="8">
    <source>
        <dbReference type="PROSITE-ProRule" id="PRU00283"/>
    </source>
</evidence>
<dbReference type="InterPro" id="IPR001752">
    <property type="entry name" value="Kinesin_motor_dom"/>
</dbReference>
<protein>
    <submittedName>
        <fullName evidence="10">Kinesin-like protein</fullName>
    </submittedName>
</protein>
<evidence type="ECO:0000256" key="3">
    <source>
        <dbReference type="ARBA" id="ARBA00022741"/>
    </source>
</evidence>
<proteinExistence type="inferred from homology"/>
<keyword evidence="7" id="KW-0206">Cytoskeleton</keyword>
<dbReference type="AlphaFoldDB" id="A0A2S2N868"/>
<dbReference type="SMART" id="SM00129">
    <property type="entry name" value="KISc"/>
    <property type="match status" value="1"/>
</dbReference>
<organism evidence="10">
    <name type="scientific">Schizaphis graminum</name>
    <name type="common">Green bug aphid</name>
    <dbReference type="NCBI Taxonomy" id="13262"/>
    <lineage>
        <taxon>Eukaryota</taxon>
        <taxon>Metazoa</taxon>
        <taxon>Ecdysozoa</taxon>
        <taxon>Arthropoda</taxon>
        <taxon>Hexapoda</taxon>
        <taxon>Insecta</taxon>
        <taxon>Pterygota</taxon>
        <taxon>Neoptera</taxon>
        <taxon>Paraneoptera</taxon>
        <taxon>Hemiptera</taxon>
        <taxon>Sternorrhyncha</taxon>
        <taxon>Aphidomorpha</taxon>
        <taxon>Aphidoidea</taxon>
        <taxon>Aphididae</taxon>
        <taxon>Aphidini</taxon>
        <taxon>Schizaphis</taxon>
    </lineage>
</organism>
<dbReference type="PANTHER" id="PTHR47968:SF36">
    <property type="entry name" value="KINESIN HEAVY CHAIN ISOFORM X1"/>
    <property type="match status" value="1"/>
</dbReference>
<dbReference type="GO" id="GO:0003777">
    <property type="term" value="F:microtubule motor activity"/>
    <property type="evidence" value="ECO:0007669"/>
    <property type="project" value="InterPro"/>
</dbReference>
<keyword evidence="7" id="KW-0963">Cytoplasm</keyword>
<feature type="domain" description="Kinesin motor" evidence="9">
    <location>
        <begin position="12"/>
        <end position="329"/>
    </location>
</feature>
<sequence length="366" mass="41787">MVKRLKRLKRQSIKVYCRLKPLKKNDISVEYEIINDEVSGIDVLDLKHESSKNNHNNKYQFHGVFEENISQSLIFDNVAVPILNKFLSGMNGTIFTYGQTSSGKTHTMYGSKEDQGIIPRTFEYLFKDAKDHAKYNYKLQYIEIYNEKVYDLLAVQKSGNNVQFRIGKNGDIEYINLNEVSISNFNDALKHIKSGNLKKNISSTSMNNQSSRSHCICIIKLNVKRGTSKKLNLVDLAGSERISKFENNEKTVIESRYINTSLHYLNHVINVLANPKTHVPYRNSTITSVLKGSLGTKCATAMIATVVLNQKCIGESMSTCRFSKAVSAMKQFSKTKFPSKSLSLKNKMKRLEIQKLTWEKENEIQK</sequence>
<dbReference type="InterPro" id="IPR027640">
    <property type="entry name" value="Kinesin-like_fam"/>
</dbReference>
<dbReference type="Gene3D" id="3.40.850.10">
    <property type="entry name" value="Kinesin motor domain"/>
    <property type="match status" value="1"/>
</dbReference>
<evidence type="ECO:0000256" key="2">
    <source>
        <dbReference type="ARBA" id="ARBA00022701"/>
    </source>
</evidence>
<keyword evidence="4 8" id="KW-0067">ATP-binding</keyword>
<gene>
    <name evidence="10" type="primary">KIF6</name>
    <name evidence="10" type="ORF">g.4130</name>
</gene>
<keyword evidence="3 8" id="KW-0547">Nucleotide-binding</keyword>
<dbReference type="InterPro" id="IPR036961">
    <property type="entry name" value="Kinesin_motor_dom_sf"/>
</dbReference>
<comment type="similarity">
    <text evidence="8">Belongs to the TRAFAC class myosin-kinesin ATPase superfamily. Kinesin family.</text>
</comment>
<dbReference type="GO" id="GO:0005524">
    <property type="term" value="F:ATP binding"/>
    <property type="evidence" value="ECO:0007669"/>
    <property type="project" value="UniProtKB-UniRule"/>
</dbReference>
<reference evidence="10" key="1">
    <citation type="submission" date="2018-04" db="EMBL/GenBank/DDBJ databases">
        <title>Transcriptome of Schizaphis graminum biotype I.</title>
        <authorList>
            <person name="Scully E.D."/>
            <person name="Geib S.M."/>
            <person name="Palmer N.A."/>
            <person name="Koch K."/>
            <person name="Bradshaw J."/>
            <person name="Heng-Moss T."/>
            <person name="Sarath G."/>
        </authorList>
    </citation>
    <scope>NUCLEOTIDE SEQUENCE</scope>
</reference>
<evidence type="ECO:0000256" key="5">
    <source>
        <dbReference type="ARBA" id="ARBA00023054"/>
    </source>
</evidence>
<dbReference type="PRINTS" id="PR00380">
    <property type="entry name" value="KINESINHEAVY"/>
</dbReference>
<keyword evidence="6 8" id="KW-0505">Motor protein</keyword>
<evidence type="ECO:0000256" key="7">
    <source>
        <dbReference type="ARBA" id="ARBA00023212"/>
    </source>
</evidence>
<dbReference type="GO" id="GO:0005874">
    <property type="term" value="C:microtubule"/>
    <property type="evidence" value="ECO:0007669"/>
    <property type="project" value="UniProtKB-KW"/>
</dbReference>
<dbReference type="Pfam" id="PF00225">
    <property type="entry name" value="Kinesin"/>
    <property type="match status" value="1"/>
</dbReference>
<dbReference type="GO" id="GO:0007018">
    <property type="term" value="P:microtubule-based movement"/>
    <property type="evidence" value="ECO:0007669"/>
    <property type="project" value="InterPro"/>
</dbReference>
<evidence type="ECO:0000256" key="6">
    <source>
        <dbReference type="ARBA" id="ARBA00023175"/>
    </source>
</evidence>
<dbReference type="SUPFAM" id="SSF52540">
    <property type="entry name" value="P-loop containing nucleoside triphosphate hydrolases"/>
    <property type="match status" value="1"/>
</dbReference>